<keyword evidence="2" id="KW-1185">Reference proteome</keyword>
<dbReference type="KEGG" id="vg:2744206"/>
<sequence length="139" mass="16228">MVTLDTVYWKFGYASEAAQLLEVELVNVIIEYEMKQGKDIPALKKQFLEMDKFTLGRLNKALQSKSVADIDTLQHVSAAIKARNYLAHEFYCKHNFGRNTPEGRQKMFDDLKNIHQIIFEAYRRLLRLSNIEIPPLEHD</sequence>
<proteinExistence type="predicted"/>
<dbReference type="RefSeq" id="NP_958097.1">
    <property type="nucleotide sequence ID" value="NC_005340.1"/>
</dbReference>
<dbReference type="GeneID" id="2744206"/>
<dbReference type="Proteomes" id="UP000001837">
    <property type="component" value="Segment"/>
</dbReference>
<accession>Q6K1E9</accession>
<reference evidence="1 2" key="1">
    <citation type="submission" date="2002-07" db="EMBL/GenBank/DDBJ databases">
        <title>Complete DNA Sequence of the P2-related Salmonella Phage PSP3.</title>
        <authorList>
            <person name="Christie G.E."/>
            <person name="Xu P."/>
            <person name="Buck G.A."/>
        </authorList>
    </citation>
    <scope>NUCLEOTIDE SEQUENCE [LARGE SCALE GENOMIC DNA]</scope>
</reference>
<organism evidence="1 2">
    <name type="scientific">Salmonella phage PSP3</name>
    <dbReference type="NCBI Taxonomy" id="2907836"/>
    <lineage>
        <taxon>Viruses</taxon>
        <taxon>Duplodnaviria</taxon>
        <taxon>Heunggongvirae</taxon>
        <taxon>Uroviricota</taxon>
        <taxon>Caudoviricetes</taxon>
        <taxon>Peduoviridae</taxon>
        <taxon>Eganvirus</taxon>
        <taxon>Eganvirus PsP3</taxon>
    </lineage>
</organism>
<evidence type="ECO:0000313" key="1">
    <source>
        <dbReference type="EMBL" id="AAN08402.1"/>
    </source>
</evidence>
<dbReference type="EMBL" id="AY135486">
    <property type="protein sequence ID" value="AAN08402.1"/>
    <property type="molecule type" value="Genomic_DNA"/>
</dbReference>
<protein>
    <submittedName>
        <fullName evidence="1">Gp38</fullName>
    </submittedName>
</protein>
<evidence type="ECO:0000313" key="2">
    <source>
        <dbReference type="Proteomes" id="UP000001837"/>
    </source>
</evidence>
<name>Q6K1E9_9CAUD</name>